<dbReference type="AlphaFoldDB" id="A0A1L6MV97"/>
<accession>A0A1L6MV97</accession>
<dbReference type="RefSeq" id="WP_075276088.1">
    <property type="nucleotide sequence ID" value="NZ_CP016908.1"/>
</dbReference>
<proteinExistence type="predicted"/>
<dbReference type="KEGG" id="pabo:BCY86_01130"/>
<dbReference type="Proteomes" id="UP000185544">
    <property type="component" value="Chromosome"/>
</dbReference>
<evidence type="ECO:0000313" key="1">
    <source>
        <dbReference type="EMBL" id="APR99439.1"/>
    </source>
</evidence>
<gene>
    <name evidence="1" type="ORF">BCY86_01130</name>
</gene>
<name>A0A1L6MV97_9BACT</name>
<reference evidence="1 2" key="1">
    <citation type="submission" date="2016-08" db="EMBL/GenBank/DDBJ databases">
        <title>Identification and validation of antigenic proteins from Pajaroellobacter abortibovis using de-novo genome sequence assembly and reverse vaccinology.</title>
        <authorList>
            <person name="Welly B.T."/>
            <person name="Miller M.R."/>
            <person name="Stott J.L."/>
            <person name="Blanchard M.T."/>
            <person name="Islas-Trejo A.D."/>
            <person name="O'Rourke S.M."/>
            <person name="Young A.E."/>
            <person name="Medrano J.F."/>
            <person name="Van Eenennaam A.L."/>
        </authorList>
    </citation>
    <scope>NUCLEOTIDE SEQUENCE [LARGE SCALE GENOMIC DNA]</scope>
    <source>
        <strain evidence="1 2">BTF92-0548A/99-0131</strain>
    </source>
</reference>
<evidence type="ECO:0000313" key="2">
    <source>
        <dbReference type="Proteomes" id="UP000185544"/>
    </source>
</evidence>
<sequence length="339" mass="40089">MKRLTWNKTVVGLSVVQSLQVIPGFLSSASAQELRERLERLVWEKYPFVEKTGSREMPKEQQRFPDQFLSMFAVQYDRLIPWSGEKPNPIQPGNVEWSYEWESGFDERHLDRLGQSLGFTKETKLDVFLSSFRTMRSNQLAWFMNLNVKHNNDHQKFYFDFDLDLNPYYLPWRVEDKEEAWRMLRVAMQMNRPVLLLILDKYEEEEVFVKAKGNCYTPAGKFCLGGFTFDFKPVKVNYGYEIPIKAPKFTFKYVLVTGVEGEYKEKVGDATRVRVLTAEGRQEELFFKELWNKWSWSFSKHPQFLNQMIAYQPGACIISEPVCKELKVVYTENCDLWTE</sequence>
<protein>
    <submittedName>
        <fullName evidence="1">Uncharacterized protein</fullName>
    </submittedName>
</protein>
<keyword evidence="2" id="KW-1185">Reference proteome</keyword>
<organism evidence="1 2">
    <name type="scientific">Pajaroellobacter abortibovis</name>
    <dbReference type="NCBI Taxonomy" id="1882918"/>
    <lineage>
        <taxon>Bacteria</taxon>
        <taxon>Pseudomonadati</taxon>
        <taxon>Myxococcota</taxon>
        <taxon>Polyangia</taxon>
        <taxon>Polyangiales</taxon>
        <taxon>Polyangiaceae</taxon>
    </lineage>
</organism>
<dbReference type="EMBL" id="CP016908">
    <property type="protein sequence ID" value="APR99439.1"/>
    <property type="molecule type" value="Genomic_DNA"/>
</dbReference>